<evidence type="ECO:0000256" key="9">
    <source>
        <dbReference type="PIRSR" id="PIRSR001589-2"/>
    </source>
</evidence>
<dbReference type="InterPro" id="IPR033738">
    <property type="entry name" value="AsnB_N"/>
</dbReference>
<dbReference type="CDD" id="cd01991">
    <property type="entry name" value="Asn_synthase_B_C"/>
    <property type="match status" value="1"/>
</dbReference>
<dbReference type="GO" id="GO:0006529">
    <property type="term" value="P:asparagine biosynthetic process"/>
    <property type="evidence" value="ECO:0007669"/>
    <property type="project" value="UniProtKB-KW"/>
</dbReference>
<dbReference type="PIRSF" id="PIRSF001589">
    <property type="entry name" value="Asn_synthetase_glu-h"/>
    <property type="match status" value="1"/>
</dbReference>
<keyword evidence="8" id="KW-0028">Amino-acid biosynthesis</keyword>
<dbReference type="CDD" id="cd00712">
    <property type="entry name" value="AsnB"/>
    <property type="match status" value="1"/>
</dbReference>
<dbReference type="GO" id="GO:0005829">
    <property type="term" value="C:cytosol"/>
    <property type="evidence" value="ECO:0007669"/>
    <property type="project" value="TreeGrafter"/>
</dbReference>
<dbReference type="InterPro" id="IPR029055">
    <property type="entry name" value="Ntn_hydrolases_N"/>
</dbReference>
<dbReference type="InterPro" id="IPR014729">
    <property type="entry name" value="Rossmann-like_a/b/a_fold"/>
</dbReference>
<evidence type="ECO:0000256" key="1">
    <source>
        <dbReference type="ARBA" id="ARBA00005187"/>
    </source>
</evidence>
<accession>A0A2S9SKV8</accession>
<dbReference type="AlphaFoldDB" id="A0A2S9SKV8"/>
<evidence type="ECO:0000256" key="6">
    <source>
        <dbReference type="ARBA" id="ARBA00022962"/>
    </source>
</evidence>
<protein>
    <recommendedName>
        <fullName evidence="3">asparagine synthase (glutamine-hydrolyzing)</fullName>
        <ecNumber evidence="3">6.3.5.4</ecNumber>
    </recommendedName>
</protein>
<feature type="active site" description="For GATase activity" evidence="8">
    <location>
        <position position="2"/>
    </location>
</feature>
<evidence type="ECO:0000256" key="4">
    <source>
        <dbReference type="ARBA" id="ARBA00022741"/>
    </source>
</evidence>
<evidence type="ECO:0000256" key="5">
    <source>
        <dbReference type="ARBA" id="ARBA00022840"/>
    </source>
</evidence>
<comment type="caution">
    <text evidence="12">The sequence shown here is derived from an EMBL/GenBank/DDBJ whole genome shotgun (WGS) entry which is preliminary data.</text>
</comment>
<evidence type="ECO:0000256" key="8">
    <source>
        <dbReference type="PIRSR" id="PIRSR001589-1"/>
    </source>
</evidence>
<dbReference type="EMBL" id="NXGJ01000012">
    <property type="protein sequence ID" value="PRM87202.1"/>
    <property type="molecule type" value="Genomic_DNA"/>
</dbReference>
<comment type="similarity">
    <text evidence="2">Belongs to the asparagine synthetase family.</text>
</comment>
<feature type="site" description="Important for beta-aspartyl-AMP intermediate formation" evidence="10">
    <location>
        <position position="369"/>
    </location>
</feature>
<dbReference type="GO" id="GO:0005524">
    <property type="term" value="F:ATP binding"/>
    <property type="evidence" value="ECO:0007669"/>
    <property type="project" value="UniProtKB-KW"/>
</dbReference>
<dbReference type="InterPro" id="IPR051786">
    <property type="entry name" value="ASN_synthetase/amidase"/>
</dbReference>
<evidence type="ECO:0000256" key="2">
    <source>
        <dbReference type="ARBA" id="ARBA00005752"/>
    </source>
</evidence>
<dbReference type="PANTHER" id="PTHR43284">
    <property type="entry name" value="ASPARAGINE SYNTHETASE (GLUTAMINE-HYDROLYZING)"/>
    <property type="match status" value="1"/>
</dbReference>
<keyword evidence="6 8" id="KW-0315">Glutamine amidotransferase</keyword>
<evidence type="ECO:0000256" key="3">
    <source>
        <dbReference type="ARBA" id="ARBA00012737"/>
    </source>
</evidence>
<dbReference type="InterPro" id="IPR001962">
    <property type="entry name" value="Asn_synthase"/>
</dbReference>
<proteinExistence type="inferred from homology"/>
<dbReference type="PROSITE" id="PS51278">
    <property type="entry name" value="GATASE_TYPE_2"/>
    <property type="match status" value="1"/>
</dbReference>
<reference evidence="12 13" key="1">
    <citation type="submission" date="2017-09" db="EMBL/GenBank/DDBJ databases">
        <title>Reassesment of A. cryaerophilus.</title>
        <authorList>
            <person name="Perez-Cataluna A."/>
            <person name="Collado L."/>
            <person name="Salgado O."/>
            <person name="Lefinanco V."/>
            <person name="Figueras M.J."/>
        </authorList>
    </citation>
    <scope>NUCLEOTIDE SEQUENCE [LARGE SCALE GENOMIC DNA]</scope>
    <source>
        <strain evidence="12 13">LMG 9861</strain>
    </source>
</reference>
<evidence type="ECO:0000256" key="7">
    <source>
        <dbReference type="ARBA" id="ARBA00048741"/>
    </source>
</evidence>
<evidence type="ECO:0000259" key="11">
    <source>
        <dbReference type="PROSITE" id="PS51278"/>
    </source>
</evidence>
<dbReference type="InterPro" id="IPR017932">
    <property type="entry name" value="GATase_2_dom"/>
</dbReference>
<keyword evidence="8" id="KW-0061">Asparagine biosynthesis</keyword>
<comment type="pathway">
    <text evidence="1">Amino-acid biosynthesis; L-asparagine biosynthesis; L-asparagine from L-aspartate (L-Gln route): step 1/1.</text>
</comment>
<organism evidence="12 13">
    <name type="scientific">Aliarcobacter cryaerophilus</name>
    <dbReference type="NCBI Taxonomy" id="28198"/>
    <lineage>
        <taxon>Bacteria</taxon>
        <taxon>Pseudomonadati</taxon>
        <taxon>Campylobacterota</taxon>
        <taxon>Epsilonproteobacteria</taxon>
        <taxon>Campylobacterales</taxon>
        <taxon>Arcobacteraceae</taxon>
        <taxon>Aliarcobacter</taxon>
    </lineage>
</organism>
<comment type="catalytic activity">
    <reaction evidence="7">
        <text>L-aspartate + L-glutamine + ATP + H2O = L-asparagine + L-glutamate + AMP + diphosphate + H(+)</text>
        <dbReference type="Rhea" id="RHEA:12228"/>
        <dbReference type="ChEBI" id="CHEBI:15377"/>
        <dbReference type="ChEBI" id="CHEBI:15378"/>
        <dbReference type="ChEBI" id="CHEBI:29985"/>
        <dbReference type="ChEBI" id="CHEBI:29991"/>
        <dbReference type="ChEBI" id="CHEBI:30616"/>
        <dbReference type="ChEBI" id="CHEBI:33019"/>
        <dbReference type="ChEBI" id="CHEBI:58048"/>
        <dbReference type="ChEBI" id="CHEBI:58359"/>
        <dbReference type="ChEBI" id="CHEBI:456215"/>
        <dbReference type="EC" id="6.3.5.4"/>
    </reaction>
</comment>
<dbReference type="GO" id="GO:0004066">
    <property type="term" value="F:asparagine synthase (glutamine-hydrolyzing) activity"/>
    <property type="evidence" value="ECO:0007669"/>
    <property type="project" value="UniProtKB-EC"/>
</dbReference>
<gene>
    <name evidence="12" type="primary">asnB</name>
    <name evidence="12" type="ORF">CJ669_08795</name>
</gene>
<name>A0A2S9SKV8_9BACT</name>
<keyword evidence="4 9" id="KW-0547">Nucleotide-binding</keyword>
<feature type="binding site" evidence="9">
    <location>
        <position position="294"/>
    </location>
    <ligand>
        <name>ATP</name>
        <dbReference type="ChEBI" id="CHEBI:30616"/>
    </ligand>
</feature>
<dbReference type="EC" id="6.3.5.4" evidence="3"/>
<dbReference type="SUPFAM" id="SSF56235">
    <property type="entry name" value="N-terminal nucleophile aminohydrolases (Ntn hydrolases)"/>
    <property type="match status" value="1"/>
</dbReference>
<dbReference type="PANTHER" id="PTHR43284:SF1">
    <property type="entry name" value="ASPARAGINE SYNTHETASE"/>
    <property type="match status" value="1"/>
</dbReference>
<evidence type="ECO:0000313" key="13">
    <source>
        <dbReference type="Proteomes" id="UP000239065"/>
    </source>
</evidence>
<feature type="binding site" evidence="9">
    <location>
        <position position="101"/>
    </location>
    <ligand>
        <name>L-glutamine</name>
        <dbReference type="ChEBI" id="CHEBI:58359"/>
    </ligand>
</feature>
<evidence type="ECO:0000256" key="10">
    <source>
        <dbReference type="PIRSR" id="PIRSR001589-3"/>
    </source>
</evidence>
<dbReference type="RefSeq" id="WP_105909605.1">
    <property type="nucleotide sequence ID" value="NZ_NXGJ01000012.1"/>
</dbReference>
<dbReference type="Proteomes" id="UP000239065">
    <property type="component" value="Unassembled WGS sequence"/>
</dbReference>
<dbReference type="Pfam" id="PF00733">
    <property type="entry name" value="Asn_synthase"/>
    <property type="match status" value="1"/>
</dbReference>
<dbReference type="Pfam" id="PF13537">
    <property type="entry name" value="GATase_7"/>
    <property type="match status" value="1"/>
</dbReference>
<dbReference type="SUPFAM" id="SSF52402">
    <property type="entry name" value="Adenine nucleotide alpha hydrolases-like"/>
    <property type="match status" value="1"/>
</dbReference>
<sequence>MCGISGFCDFKKKSSENILKNMTDALIHRGPDSSGYSFFEYETYQVGLGHRRLSILDLSTQGHQPMKYKNLEIVYNGEIYNFKEIRKELEDSNYIFGSNTDTEVILKAYDKWGLKMIDRFIGMFAIVIYDKTTSTLLCIRDRAGVKPLYYYFKDGLFLFASELKSFYKHKEFQKQISKEGLSLFFQYGYILEPYSIFEDTYKLKAGHYLKLDLKTSVININKYWDVIDFYNKPKLDISFEEAKQETEQLLKSACEYRMVSDVPVGIFLSGGYDSSAVAAILQKDRIKKLKTFSIGFYEKKYNEAHYAKDISKHLGTEHTEYYCTQKDAQDLLPLIGDIWDEPFGDKSNIPTLLVSKLARKEVTVSLSADGGDEVFGGYGKYTEILKYNKLFLKRPISNNIANLLDFIDVRSFFGQDKSYKFLNKYERFKLTLKAENEIDVLKNSIYCFLPSEVKKLLNNFEKNIETCFDDIRFLNQNNDSLDKIMAIDYKTYQLDDILVKVDRATMSVGLEGREPLLDHRIIEFVSTLPSKYKIKNGEKKYILKEIVHNYIPKELMDRPKMGFGFPLKEWFGDELKKYILEYLDSEKITKIGLLNVQEVEVLKKDWLVNNRNLNKLWLILNFVMWYERNI</sequence>
<evidence type="ECO:0000313" key="12">
    <source>
        <dbReference type="EMBL" id="PRM87202.1"/>
    </source>
</evidence>
<dbReference type="Gene3D" id="3.60.20.10">
    <property type="entry name" value="Glutamine Phosphoribosylpyrophosphate, subunit 1, domain 1"/>
    <property type="match status" value="1"/>
</dbReference>
<keyword evidence="5 9" id="KW-0067">ATP-binding</keyword>
<dbReference type="Gene3D" id="3.40.50.620">
    <property type="entry name" value="HUPs"/>
    <property type="match status" value="1"/>
</dbReference>
<feature type="domain" description="Glutamine amidotransferase type-2" evidence="11">
    <location>
        <begin position="2"/>
        <end position="214"/>
    </location>
</feature>
<dbReference type="InterPro" id="IPR006426">
    <property type="entry name" value="Asn_synth_AEB"/>
</dbReference>
<dbReference type="NCBIfam" id="TIGR01536">
    <property type="entry name" value="asn_synth_AEB"/>
    <property type="match status" value="1"/>
</dbReference>